<evidence type="ECO:0000313" key="12">
    <source>
        <dbReference type="EMBL" id="GAA1782784.1"/>
    </source>
</evidence>
<proteinExistence type="inferred from homology"/>
<evidence type="ECO:0000259" key="11">
    <source>
        <dbReference type="Pfam" id="PF17767"/>
    </source>
</evidence>
<keyword evidence="12" id="KW-0328">Glycosyltransferase</keyword>
<evidence type="ECO:0000256" key="9">
    <source>
        <dbReference type="RuleBase" id="RU365100"/>
    </source>
</evidence>
<keyword evidence="6 9" id="KW-0662">Pyridine nucleotide biosynthesis</keyword>
<dbReference type="EMBL" id="BAAAPO010000008">
    <property type="protein sequence ID" value="GAA1782784.1"/>
    <property type="molecule type" value="Genomic_DNA"/>
</dbReference>
<dbReference type="Proteomes" id="UP001499938">
    <property type="component" value="Unassembled WGS sequence"/>
</dbReference>
<sequence length="446" mass="46844">MVTTERAMPAGEGGRRPARYAASPGMLTDRYELTMYSSFVEDGSVDNHSVFEAFARRLPTGRRYGMLAGLGRLIPQIVGFGFDDAELRYLLDTGAITPKAADRLANFSFSGDITAYPEGEIYVPGSPVLTAEGPLGECLLLETLVLSVLNHDTAVASAAARMVTAASGRPIIEMGTRRTHEQAAIAATRAAYLAGFASTSNLAGGHIHEIPTVGTVAHAFILAHESERAAFASQVAALGPGTTLLVDTYDIEHGIRTAVEVAGPDLGAIRIDSGDLDIESRRARTLLDELGATNTRIVVTSDLDEYVITALGAAPIDGYGVGTRVVTGSGHPTAGMVYKLVAVADRPGADAPVRPVAKKASGKGSAGGRKTAYRRDGDEFFTLTGKVPSDATAVQVPVIRAGQVVHDPTLDDIRAHARRAIDALPAEARDVADGAPFTTATEEDHR</sequence>
<protein>
    <recommendedName>
        <fullName evidence="3 9">Nicotinate phosphoribosyltransferase</fullName>
        <ecNumber evidence="3 9">6.3.4.21</ecNumber>
    </recommendedName>
</protein>
<reference evidence="12 13" key="1">
    <citation type="journal article" date="2019" name="Int. J. Syst. Evol. Microbiol.">
        <title>The Global Catalogue of Microorganisms (GCM) 10K type strain sequencing project: providing services to taxonomists for standard genome sequencing and annotation.</title>
        <authorList>
            <consortium name="The Broad Institute Genomics Platform"/>
            <consortium name="The Broad Institute Genome Sequencing Center for Infectious Disease"/>
            <person name="Wu L."/>
            <person name="Ma J."/>
        </authorList>
    </citation>
    <scope>NUCLEOTIDE SEQUENCE [LARGE SCALE GENOMIC DNA]</scope>
    <source>
        <strain evidence="12 13">JCM 15592</strain>
    </source>
</reference>
<evidence type="ECO:0000256" key="5">
    <source>
        <dbReference type="ARBA" id="ARBA00022598"/>
    </source>
</evidence>
<evidence type="ECO:0000256" key="4">
    <source>
        <dbReference type="ARBA" id="ARBA00022553"/>
    </source>
</evidence>
<dbReference type="EC" id="6.3.4.21" evidence="3 9"/>
<dbReference type="InterPro" id="IPR006405">
    <property type="entry name" value="Nic_PRibTrfase_pncB"/>
</dbReference>
<dbReference type="NCBIfam" id="TIGR01513">
    <property type="entry name" value="NAPRTase_put"/>
    <property type="match status" value="1"/>
</dbReference>
<organism evidence="12 13">
    <name type="scientific">Nostocoides veronense</name>
    <dbReference type="NCBI Taxonomy" id="330836"/>
    <lineage>
        <taxon>Bacteria</taxon>
        <taxon>Bacillati</taxon>
        <taxon>Actinomycetota</taxon>
        <taxon>Actinomycetes</taxon>
        <taxon>Micrococcales</taxon>
        <taxon>Intrasporangiaceae</taxon>
        <taxon>Nostocoides</taxon>
    </lineage>
</organism>
<dbReference type="RefSeq" id="WP_344080900.1">
    <property type="nucleotide sequence ID" value="NZ_BAAAPO010000008.1"/>
</dbReference>
<dbReference type="InterPro" id="IPR013785">
    <property type="entry name" value="Aldolase_TIM"/>
</dbReference>
<dbReference type="PANTHER" id="PTHR11098:SF8">
    <property type="entry name" value="NICOTINATE PHOSPHORIBOSYLTRANSFERASE PNCB1"/>
    <property type="match status" value="1"/>
</dbReference>
<evidence type="ECO:0000256" key="8">
    <source>
        <dbReference type="ARBA" id="ARBA00048668"/>
    </source>
</evidence>
<dbReference type="SUPFAM" id="SSF51690">
    <property type="entry name" value="Nicotinate/Quinolinate PRTase C-terminal domain-like"/>
    <property type="match status" value="1"/>
</dbReference>
<evidence type="ECO:0000256" key="1">
    <source>
        <dbReference type="ARBA" id="ARBA00004952"/>
    </source>
</evidence>
<dbReference type="Gene3D" id="3.20.20.70">
    <property type="entry name" value="Aldolase class I"/>
    <property type="match status" value="1"/>
</dbReference>
<keyword evidence="4" id="KW-0597">Phosphoprotein</keyword>
<evidence type="ECO:0000256" key="6">
    <source>
        <dbReference type="ARBA" id="ARBA00022642"/>
    </source>
</evidence>
<evidence type="ECO:0000256" key="10">
    <source>
        <dbReference type="SAM" id="MobiDB-lite"/>
    </source>
</evidence>
<dbReference type="NCBIfam" id="NF009131">
    <property type="entry name" value="PRK12484.1"/>
    <property type="match status" value="1"/>
</dbReference>
<gene>
    <name evidence="12" type="ORF">GCM10009811_05300</name>
</gene>
<keyword evidence="7 9" id="KW-0808">Transferase</keyword>
<dbReference type="Gene3D" id="3.20.140.10">
    <property type="entry name" value="nicotinate phosphoribosyltransferase"/>
    <property type="match status" value="1"/>
</dbReference>
<dbReference type="PIRSF" id="PIRSF000484">
    <property type="entry name" value="NAPRT"/>
    <property type="match status" value="1"/>
</dbReference>
<dbReference type="InterPro" id="IPR036068">
    <property type="entry name" value="Nicotinate_pribotase-like_C"/>
</dbReference>
<feature type="region of interest" description="Disordered" evidence="10">
    <location>
        <begin position="427"/>
        <end position="446"/>
    </location>
</feature>
<comment type="caution">
    <text evidence="12">The sequence shown here is derived from an EMBL/GenBank/DDBJ whole genome shotgun (WGS) entry which is preliminary data.</text>
</comment>
<dbReference type="SUPFAM" id="SSF54675">
    <property type="entry name" value="Nicotinate/Quinolinate PRTase N-terminal domain-like"/>
    <property type="match status" value="1"/>
</dbReference>
<feature type="domain" description="Nicotinate phosphoribosyltransferase N-terminal" evidence="11">
    <location>
        <begin position="26"/>
        <end position="150"/>
    </location>
</feature>
<comment type="pathway">
    <text evidence="1 9">Cofactor biosynthesis; NAD(+) biosynthesis; nicotinate D-ribonucleotide from nicotinate: step 1/1.</text>
</comment>
<keyword evidence="5 9" id="KW-0436">Ligase</keyword>
<evidence type="ECO:0000313" key="13">
    <source>
        <dbReference type="Proteomes" id="UP001499938"/>
    </source>
</evidence>
<comment type="catalytic activity">
    <reaction evidence="8 9">
        <text>5-phospho-alpha-D-ribose 1-diphosphate + nicotinate + ATP + H2O = nicotinate beta-D-ribonucleotide + ADP + phosphate + diphosphate</text>
        <dbReference type="Rhea" id="RHEA:36163"/>
        <dbReference type="ChEBI" id="CHEBI:15377"/>
        <dbReference type="ChEBI" id="CHEBI:30616"/>
        <dbReference type="ChEBI" id="CHEBI:32544"/>
        <dbReference type="ChEBI" id="CHEBI:33019"/>
        <dbReference type="ChEBI" id="CHEBI:43474"/>
        <dbReference type="ChEBI" id="CHEBI:57502"/>
        <dbReference type="ChEBI" id="CHEBI:58017"/>
        <dbReference type="ChEBI" id="CHEBI:456216"/>
        <dbReference type="EC" id="6.3.4.21"/>
    </reaction>
</comment>
<comment type="PTM">
    <text evidence="9">Transiently phosphorylated on a His residue during the reaction cycle. Phosphorylation strongly increases the affinity for substrates and increases the rate of nicotinate D-ribonucleotide production. Dephosphorylation regenerates the low-affinity form of the enzyme, leading to product release.</text>
</comment>
<comment type="similarity">
    <text evidence="2 9">Belongs to the NAPRTase family.</text>
</comment>
<evidence type="ECO:0000256" key="2">
    <source>
        <dbReference type="ARBA" id="ARBA00010897"/>
    </source>
</evidence>
<evidence type="ECO:0000256" key="7">
    <source>
        <dbReference type="ARBA" id="ARBA00022679"/>
    </source>
</evidence>
<evidence type="ECO:0000256" key="3">
    <source>
        <dbReference type="ARBA" id="ARBA00013236"/>
    </source>
</evidence>
<name>A0ABN2LBV7_9MICO</name>
<dbReference type="PANTHER" id="PTHR11098">
    <property type="entry name" value="NICOTINATE PHOSPHORIBOSYLTRANSFERASE"/>
    <property type="match status" value="1"/>
</dbReference>
<feature type="region of interest" description="Disordered" evidence="10">
    <location>
        <begin position="351"/>
        <end position="371"/>
    </location>
</feature>
<dbReference type="NCBIfam" id="NF006698">
    <property type="entry name" value="PRK09243.1-5"/>
    <property type="match status" value="1"/>
</dbReference>
<dbReference type="InterPro" id="IPR040727">
    <property type="entry name" value="NAPRTase_N"/>
</dbReference>
<dbReference type="Pfam" id="PF17767">
    <property type="entry name" value="NAPRTase_N"/>
    <property type="match status" value="1"/>
</dbReference>
<keyword evidence="13" id="KW-1185">Reference proteome</keyword>
<accession>A0ABN2LBV7</accession>
<dbReference type="InterPro" id="IPR007229">
    <property type="entry name" value="Nic_PRibTrfase-Fam"/>
</dbReference>
<dbReference type="GO" id="GO:0016757">
    <property type="term" value="F:glycosyltransferase activity"/>
    <property type="evidence" value="ECO:0007669"/>
    <property type="project" value="UniProtKB-KW"/>
</dbReference>
<comment type="function">
    <text evidence="9">Catalyzes the first step in the biosynthesis of NAD from nicotinic acid, the ATP-dependent synthesis of beta-nicotinate D-ribonucleotide from nicotinate and 5-phospho-D-ribose 1-phosphate.</text>
</comment>